<keyword evidence="8 10" id="KW-0694">RNA-binding</keyword>
<accession>A0A2S9V5H9</accession>
<dbReference type="GO" id="GO:0005737">
    <property type="term" value="C:cytoplasm"/>
    <property type="evidence" value="ECO:0007669"/>
    <property type="project" value="UniProtKB-SubCell"/>
</dbReference>
<evidence type="ECO:0000256" key="3">
    <source>
        <dbReference type="ARBA" id="ARBA00022723"/>
    </source>
</evidence>
<keyword evidence="1 10" id="KW-0963">Cytoplasm</keyword>
<dbReference type="InterPro" id="IPR030378">
    <property type="entry name" value="G_CP_dom"/>
</dbReference>
<evidence type="ECO:0000256" key="2">
    <source>
        <dbReference type="ARBA" id="ARBA00022517"/>
    </source>
</evidence>
<keyword evidence="15" id="KW-1185">Reference proteome</keyword>
<comment type="caution">
    <text evidence="14">The sequence shown here is derived from an EMBL/GenBank/DDBJ whole genome shotgun (WGS) entry which is preliminary data.</text>
</comment>
<keyword evidence="7 10" id="KW-0862">Zinc</keyword>
<dbReference type="InterPro" id="IPR004881">
    <property type="entry name" value="Ribosome_biogen_GTPase_RsgA"/>
</dbReference>
<feature type="binding site" evidence="10">
    <location>
        <position position="286"/>
    </location>
    <ligand>
        <name>Zn(2+)</name>
        <dbReference type="ChEBI" id="CHEBI:29105"/>
    </ligand>
</feature>
<comment type="cofactor">
    <cofactor evidence="10">
        <name>Zn(2+)</name>
        <dbReference type="ChEBI" id="CHEBI:29105"/>
    </cofactor>
    <text evidence="10">Binds 1 zinc ion per subunit.</text>
</comment>
<dbReference type="Gene3D" id="3.40.50.300">
    <property type="entry name" value="P-loop containing nucleotide triphosphate hydrolases"/>
    <property type="match status" value="1"/>
</dbReference>
<evidence type="ECO:0000259" key="13">
    <source>
        <dbReference type="PROSITE" id="PS51721"/>
    </source>
</evidence>
<dbReference type="NCBIfam" id="TIGR00157">
    <property type="entry name" value="ribosome small subunit-dependent GTPase A"/>
    <property type="match status" value="1"/>
</dbReference>
<evidence type="ECO:0000256" key="4">
    <source>
        <dbReference type="ARBA" id="ARBA00022730"/>
    </source>
</evidence>
<dbReference type="HAMAP" id="MF_01820">
    <property type="entry name" value="GTPase_RsgA"/>
    <property type="match status" value="1"/>
</dbReference>
<dbReference type="EC" id="3.6.1.-" evidence="10"/>
<feature type="binding site" evidence="10">
    <location>
        <begin position="192"/>
        <end position="200"/>
    </location>
    <ligand>
        <name>GTP</name>
        <dbReference type="ChEBI" id="CHEBI:37565"/>
    </ligand>
</feature>
<keyword evidence="6 10" id="KW-0378">Hydrolase</keyword>
<dbReference type="OrthoDB" id="9809485at2"/>
<feature type="binding site" evidence="10">
    <location>
        <position position="273"/>
    </location>
    <ligand>
        <name>Zn(2+)</name>
        <dbReference type="ChEBI" id="CHEBI:29105"/>
    </ligand>
</feature>
<dbReference type="RefSeq" id="WP_105936284.1">
    <property type="nucleotide sequence ID" value="NZ_PVNP01000201.1"/>
</dbReference>
<dbReference type="CDD" id="cd01854">
    <property type="entry name" value="YjeQ_EngC"/>
    <property type="match status" value="1"/>
</dbReference>
<evidence type="ECO:0000256" key="8">
    <source>
        <dbReference type="ARBA" id="ARBA00022884"/>
    </source>
</evidence>
<dbReference type="PROSITE" id="PS50936">
    <property type="entry name" value="ENGC_GTPASE"/>
    <property type="match status" value="1"/>
</dbReference>
<proteinExistence type="inferred from homology"/>
<organism evidence="14 15">
    <name type="scientific">Alteromonas alba</name>
    <dbReference type="NCBI Taxonomy" id="2079529"/>
    <lineage>
        <taxon>Bacteria</taxon>
        <taxon>Pseudomonadati</taxon>
        <taxon>Pseudomonadota</taxon>
        <taxon>Gammaproteobacteria</taxon>
        <taxon>Alteromonadales</taxon>
        <taxon>Alteromonadaceae</taxon>
        <taxon>Alteromonas/Salinimonas group</taxon>
        <taxon>Alteromonas</taxon>
    </lineage>
</organism>
<dbReference type="PANTHER" id="PTHR32120">
    <property type="entry name" value="SMALL RIBOSOMAL SUBUNIT BIOGENESIS GTPASE RSGA"/>
    <property type="match status" value="1"/>
</dbReference>
<dbReference type="GO" id="GO:0046872">
    <property type="term" value="F:metal ion binding"/>
    <property type="evidence" value="ECO:0007669"/>
    <property type="project" value="UniProtKB-KW"/>
</dbReference>
<evidence type="ECO:0000313" key="15">
    <source>
        <dbReference type="Proteomes" id="UP000238949"/>
    </source>
</evidence>
<evidence type="ECO:0000256" key="7">
    <source>
        <dbReference type="ARBA" id="ARBA00022833"/>
    </source>
</evidence>
<dbReference type="GO" id="GO:0019843">
    <property type="term" value="F:rRNA binding"/>
    <property type="evidence" value="ECO:0007669"/>
    <property type="project" value="UniProtKB-KW"/>
</dbReference>
<evidence type="ECO:0000256" key="10">
    <source>
        <dbReference type="HAMAP-Rule" id="MF_01820"/>
    </source>
</evidence>
<dbReference type="PROSITE" id="PS51721">
    <property type="entry name" value="G_CP"/>
    <property type="match status" value="1"/>
</dbReference>
<feature type="binding site" evidence="10">
    <location>
        <begin position="140"/>
        <end position="143"/>
    </location>
    <ligand>
        <name>GTP</name>
        <dbReference type="ChEBI" id="CHEBI:37565"/>
    </ligand>
</feature>
<keyword evidence="3 10" id="KW-0479">Metal-binding</keyword>
<feature type="binding site" evidence="10">
    <location>
        <position position="280"/>
    </location>
    <ligand>
        <name>Zn(2+)</name>
        <dbReference type="ChEBI" id="CHEBI:29105"/>
    </ligand>
</feature>
<comment type="subcellular location">
    <subcellularLocation>
        <location evidence="10">Cytoplasm</location>
    </subcellularLocation>
</comment>
<reference evidence="15" key="1">
    <citation type="journal article" date="2020" name="Int. J. Syst. Evol. Microbiol.">
        <title>Alteromonas alba sp. nov., a marine bacterium isolated from the seawater of the West Pacific Ocean.</title>
        <authorList>
            <person name="Sun C."/>
            <person name="Wu Y.-H."/>
            <person name="Xamxidin M."/>
            <person name="Cheng H."/>
            <person name="Xu X.-W."/>
        </authorList>
    </citation>
    <scope>NUCLEOTIDE SEQUENCE [LARGE SCALE GENOMIC DNA]</scope>
    <source>
        <strain evidence="15">190</strain>
    </source>
</reference>
<dbReference type="GO" id="GO:0003924">
    <property type="term" value="F:GTPase activity"/>
    <property type="evidence" value="ECO:0007669"/>
    <property type="project" value="UniProtKB-UniRule"/>
</dbReference>
<dbReference type="PANTHER" id="PTHR32120:SF10">
    <property type="entry name" value="SMALL RIBOSOMAL SUBUNIT BIOGENESIS GTPASE RSGA"/>
    <property type="match status" value="1"/>
</dbReference>
<comment type="similarity">
    <text evidence="10">Belongs to the TRAFAC class YlqF/YawG GTPase family. RsgA subfamily.</text>
</comment>
<comment type="subunit">
    <text evidence="10">Monomer. Associates with 30S ribosomal subunit, binds 16S rRNA.</text>
</comment>
<dbReference type="Pfam" id="PF03193">
    <property type="entry name" value="RsgA_GTPase"/>
    <property type="match status" value="1"/>
</dbReference>
<evidence type="ECO:0000256" key="1">
    <source>
        <dbReference type="ARBA" id="ARBA00022490"/>
    </source>
</evidence>
<evidence type="ECO:0000256" key="11">
    <source>
        <dbReference type="SAM" id="MobiDB-lite"/>
    </source>
</evidence>
<dbReference type="Gene3D" id="1.10.40.50">
    <property type="entry name" value="Probable gtpase engc, domain 3"/>
    <property type="match status" value="1"/>
</dbReference>
<dbReference type="EMBL" id="PVNP01000201">
    <property type="protein sequence ID" value="PRO71683.1"/>
    <property type="molecule type" value="Genomic_DNA"/>
</dbReference>
<feature type="domain" description="CP-type G" evidence="13">
    <location>
        <begin position="92"/>
        <end position="250"/>
    </location>
</feature>
<dbReference type="AlphaFoldDB" id="A0A2S9V5H9"/>
<dbReference type="SUPFAM" id="SSF52540">
    <property type="entry name" value="P-loop containing nucleoside triphosphate hydrolases"/>
    <property type="match status" value="1"/>
</dbReference>
<dbReference type="Proteomes" id="UP000238949">
    <property type="component" value="Unassembled WGS sequence"/>
</dbReference>
<keyword evidence="2 10" id="KW-0690">Ribosome biogenesis</keyword>
<evidence type="ECO:0000256" key="9">
    <source>
        <dbReference type="ARBA" id="ARBA00023134"/>
    </source>
</evidence>
<keyword evidence="4 10" id="KW-0699">rRNA-binding</keyword>
<evidence type="ECO:0000259" key="12">
    <source>
        <dbReference type="PROSITE" id="PS50936"/>
    </source>
</evidence>
<feature type="region of interest" description="Disordered" evidence="11">
    <location>
        <begin position="210"/>
        <end position="229"/>
    </location>
</feature>
<feature type="binding site" evidence="10">
    <location>
        <position position="278"/>
    </location>
    <ligand>
        <name>Zn(2+)</name>
        <dbReference type="ChEBI" id="CHEBI:29105"/>
    </ligand>
</feature>
<evidence type="ECO:0000313" key="14">
    <source>
        <dbReference type="EMBL" id="PRO71683.1"/>
    </source>
</evidence>
<dbReference type="InterPro" id="IPR027417">
    <property type="entry name" value="P-loop_NTPase"/>
</dbReference>
<keyword evidence="5 10" id="KW-0547">Nucleotide-binding</keyword>
<dbReference type="GO" id="GO:0042274">
    <property type="term" value="P:ribosomal small subunit biogenesis"/>
    <property type="evidence" value="ECO:0007669"/>
    <property type="project" value="UniProtKB-UniRule"/>
</dbReference>
<comment type="function">
    <text evidence="10">One of several proteins that assist in the late maturation steps of the functional core of the 30S ribosomal subunit. Helps release RbfA from mature subunits. May play a role in the assembly of ribosomal proteins into the subunit. Circularly permuted GTPase that catalyzes slow GTP hydrolysis, GTPase activity is stimulated by the 30S ribosomal subunit.</text>
</comment>
<gene>
    <name evidence="10 14" type="primary">rsgA</name>
    <name evidence="14" type="ORF">C6Y40_20625</name>
</gene>
<sequence length="346" mass="38803">MTNFQRLAAMDWRPFFQQQLTIEEWDQIIPARVTEQHKSQLTVATDPHTFTLPITPAMPPLVVGDWILLNENKQFVRLLERYSCFKRKSAGTGHEWQLIAANVDTAFIVCSMNEDFNPSRIERYLALAQAADAEPVVVLTKADLTDEPESWRDHVRRIDKQLQVVTVNALEGSCMDALRDWLTPGNTVVMLGSSGVGKSTLTNTLLGESRQSTQGIREDDAKGRHTTTGRSLFPIPQGGLILDTPGMRELQLADCHDGIVSAFADIQRLAEACRFADCQHDQEPGCAVQAAVEQGSLDSRRLSNYQKLLREDALNSASLAQKRAKEKAFTRFVNFSQKESRKFKGR</sequence>
<feature type="domain" description="EngC GTPase" evidence="12">
    <location>
        <begin position="101"/>
        <end position="248"/>
    </location>
</feature>
<dbReference type="GO" id="GO:0005525">
    <property type="term" value="F:GTP binding"/>
    <property type="evidence" value="ECO:0007669"/>
    <property type="project" value="UniProtKB-UniRule"/>
</dbReference>
<evidence type="ECO:0000256" key="5">
    <source>
        <dbReference type="ARBA" id="ARBA00022741"/>
    </source>
</evidence>
<evidence type="ECO:0000256" key="6">
    <source>
        <dbReference type="ARBA" id="ARBA00022801"/>
    </source>
</evidence>
<keyword evidence="9 10" id="KW-0342">GTP-binding</keyword>
<protein>
    <recommendedName>
        <fullName evidence="10">Small ribosomal subunit biogenesis GTPase RsgA</fullName>
        <ecNumber evidence="10">3.6.1.-</ecNumber>
    </recommendedName>
</protein>
<name>A0A2S9V5H9_9ALTE</name>
<dbReference type="InterPro" id="IPR010914">
    <property type="entry name" value="RsgA_GTPase_dom"/>
</dbReference>